<dbReference type="Gene3D" id="3.80.10.10">
    <property type="entry name" value="Ribonuclease Inhibitor"/>
    <property type="match status" value="1"/>
</dbReference>
<dbReference type="InterPro" id="IPR001611">
    <property type="entry name" value="Leu-rich_rpt"/>
</dbReference>
<dbReference type="SUPFAM" id="SSF52075">
    <property type="entry name" value="Outer arm dynein light chain 1"/>
    <property type="match status" value="1"/>
</dbReference>
<feature type="signal peptide" evidence="1">
    <location>
        <begin position="1"/>
        <end position="24"/>
    </location>
</feature>
<gene>
    <name evidence="2" type="ORF">Q4521_19210</name>
</gene>
<accession>A0AAW7XA62</accession>
<keyword evidence="1" id="KW-0732">Signal</keyword>
<dbReference type="PROSITE" id="PS51450">
    <property type="entry name" value="LRR"/>
    <property type="match status" value="1"/>
</dbReference>
<dbReference type="Proteomes" id="UP001169760">
    <property type="component" value="Unassembled WGS sequence"/>
</dbReference>
<evidence type="ECO:0000313" key="2">
    <source>
        <dbReference type="EMBL" id="MDO6424626.1"/>
    </source>
</evidence>
<feature type="chain" id="PRO_5043880224" evidence="1">
    <location>
        <begin position="25"/>
        <end position="165"/>
    </location>
</feature>
<sequence length="165" mass="18071">MVNKILCAAILANLLTGCAKYSVAVNDNTVYTPPPIFTAFSTPDRNLQRCIDATIKENHLTQAEQLKRLFCPNSEIKNLNGIEIFKGIVVLDLSNNQIVDITPIKALQNVKQVNLAGNAIETLAPLANNKKLEQVLATKNAKLECDSTVPLKHIKELSLPAHCNN</sequence>
<protein>
    <submittedName>
        <fullName evidence="2">Leucine-rich repeat domain-containing protein</fullName>
    </submittedName>
</protein>
<dbReference type="AlphaFoldDB" id="A0AAW7XA62"/>
<dbReference type="InterPro" id="IPR032675">
    <property type="entry name" value="LRR_dom_sf"/>
</dbReference>
<dbReference type="EMBL" id="JAUOPB010000016">
    <property type="protein sequence ID" value="MDO6424626.1"/>
    <property type="molecule type" value="Genomic_DNA"/>
</dbReference>
<evidence type="ECO:0000313" key="3">
    <source>
        <dbReference type="Proteomes" id="UP001169760"/>
    </source>
</evidence>
<dbReference type="PROSITE" id="PS51257">
    <property type="entry name" value="PROKAR_LIPOPROTEIN"/>
    <property type="match status" value="1"/>
</dbReference>
<dbReference type="RefSeq" id="WP_303493862.1">
    <property type="nucleotide sequence ID" value="NZ_JAUOPB010000016.1"/>
</dbReference>
<proteinExistence type="predicted"/>
<reference evidence="2" key="1">
    <citation type="submission" date="2023-07" db="EMBL/GenBank/DDBJ databases">
        <title>Genome content predicts the carbon catabolic preferences of heterotrophic bacteria.</title>
        <authorList>
            <person name="Gralka M."/>
        </authorList>
    </citation>
    <scope>NUCLEOTIDE SEQUENCE</scope>
    <source>
        <strain evidence="2">I3M17_2</strain>
    </source>
</reference>
<comment type="caution">
    <text evidence="2">The sequence shown here is derived from an EMBL/GenBank/DDBJ whole genome shotgun (WGS) entry which is preliminary data.</text>
</comment>
<evidence type="ECO:0000256" key="1">
    <source>
        <dbReference type="SAM" id="SignalP"/>
    </source>
</evidence>
<name>A0AAW7XA62_9GAMM</name>
<organism evidence="2 3">
    <name type="scientific">Saccharophagus degradans</name>
    <dbReference type="NCBI Taxonomy" id="86304"/>
    <lineage>
        <taxon>Bacteria</taxon>
        <taxon>Pseudomonadati</taxon>
        <taxon>Pseudomonadota</taxon>
        <taxon>Gammaproteobacteria</taxon>
        <taxon>Cellvibrionales</taxon>
        <taxon>Cellvibrionaceae</taxon>
        <taxon>Saccharophagus</taxon>
    </lineage>
</organism>